<sequence>MDLIPLRNRRQDPEGNWLVTRISEGMTRWTMASGEHDGAVGYGLSEYLDQIIDNKPVGFNE</sequence>
<dbReference type="EMBL" id="CAFAAI010000018">
    <property type="protein sequence ID" value="CAB4788401.1"/>
    <property type="molecule type" value="Genomic_DNA"/>
</dbReference>
<reference evidence="1" key="1">
    <citation type="submission" date="2020-05" db="EMBL/GenBank/DDBJ databases">
        <authorList>
            <person name="Chiriac C."/>
            <person name="Salcher M."/>
            <person name="Ghai R."/>
            <person name="Kavagutti S V."/>
        </authorList>
    </citation>
    <scope>NUCLEOTIDE SEQUENCE</scope>
</reference>
<protein>
    <submittedName>
        <fullName evidence="1">Unannotated protein</fullName>
    </submittedName>
</protein>
<proteinExistence type="predicted"/>
<accession>A0A6J6WT36</accession>
<gene>
    <name evidence="1" type="ORF">UFOPK2992_00220</name>
</gene>
<evidence type="ECO:0000313" key="1">
    <source>
        <dbReference type="EMBL" id="CAB4788401.1"/>
    </source>
</evidence>
<organism evidence="1">
    <name type="scientific">freshwater metagenome</name>
    <dbReference type="NCBI Taxonomy" id="449393"/>
    <lineage>
        <taxon>unclassified sequences</taxon>
        <taxon>metagenomes</taxon>
        <taxon>ecological metagenomes</taxon>
    </lineage>
</organism>
<dbReference type="AlphaFoldDB" id="A0A6J6WT36"/>
<name>A0A6J6WT36_9ZZZZ</name>